<evidence type="ECO:0000313" key="9">
    <source>
        <dbReference type="EMBL" id="KAA9038464.1"/>
    </source>
</evidence>
<feature type="region of interest" description="Disordered" evidence="4">
    <location>
        <begin position="395"/>
        <end position="426"/>
    </location>
</feature>
<comment type="similarity">
    <text evidence="2">Belongs to the membrane fusion protein (MFP) (TC 8.A.1) family.</text>
</comment>
<dbReference type="Gene3D" id="2.40.420.20">
    <property type="match status" value="1"/>
</dbReference>
<keyword evidence="5" id="KW-0472">Membrane</keyword>
<dbReference type="EMBL" id="VYQF01000003">
    <property type="protein sequence ID" value="KAA9038464.1"/>
    <property type="molecule type" value="Genomic_DNA"/>
</dbReference>
<proteinExistence type="inferred from homology"/>
<keyword evidence="3" id="KW-0813">Transport</keyword>
<keyword evidence="10" id="KW-1185">Reference proteome</keyword>
<dbReference type="Gene3D" id="2.40.50.100">
    <property type="match status" value="1"/>
</dbReference>
<feature type="domain" description="Multidrug resistance protein MdtA-like barrel-sandwich hybrid" evidence="6">
    <location>
        <begin position="59"/>
        <end position="196"/>
    </location>
</feature>
<sequence>MKKFKWLWWLLIIAAVGFAIWFWKFRSEESVIELQVEKPQYGNISNSVTATGTIQPVDTVTVGSQVSGTIKGVYADFNSTVKKGQLLAQIDPSLFEAQVQQITANLQSARANEVYQKSNYERQSKLYGVGAISKADLETALYGYNSAVSNVNGITAQLTSAKKNLSFTKIYSPIDGTVLSRNISEGQTVAASFNTPTLFSIAKDLTKMQVQASVDEADIGNVAKGQRAIFSVDAFPSDTFGGIVKEIRLRSSVSSNVVTYATIIDAPNDQMKLKPGMTANITIYTKELNNVLLISARALNFQPDSVLQKVYSIQGKLQENNAKRTRMKQVSKIEPSGGSNINADSAKTAFVWLKKDSSLVLHRIKTGMDDETQVQIISGLDINDEVVTGYIQEKKADLKNNTQKSPFMPQRPGRSNRRNSASPPPR</sequence>
<dbReference type="GO" id="GO:1990281">
    <property type="term" value="C:efflux pump complex"/>
    <property type="evidence" value="ECO:0007669"/>
    <property type="project" value="TreeGrafter"/>
</dbReference>
<evidence type="ECO:0000256" key="4">
    <source>
        <dbReference type="SAM" id="MobiDB-lite"/>
    </source>
</evidence>
<feature type="domain" description="Multidrug resistance protein MdtA-like C-terminal permuted SH3" evidence="8">
    <location>
        <begin position="349"/>
        <end position="392"/>
    </location>
</feature>
<dbReference type="RefSeq" id="WP_150415138.1">
    <property type="nucleotide sequence ID" value="NZ_VYQF01000003.1"/>
</dbReference>
<dbReference type="GO" id="GO:0015562">
    <property type="term" value="F:efflux transmembrane transporter activity"/>
    <property type="evidence" value="ECO:0007669"/>
    <property type="project" value="TreeGrafter"/>
</dbReference>
<organism evidence="9 10">
    <name type="scientific">Ginsengibacter hankyongi</name>
    <dbReference type="NCBI Taxonomy" id="2607284"/>
    <lineage>
        <taxon>Bacteria</taxon>
        <taxon>Pseudomonadati</taxon>
        <taxon>Bacteroidota</taxon>
        <taxon>Chitinophagia</taxon>
        <taxon>Chitinophagales</taxon>
        <taxon>Chitinophagaceae</taxon>
        <taxon>Ginsengibacter</taxon>
    </lineage>
</organism>
<dbReference type="Pfam" id="PF25967">
    <property type="entry name" value="RND-MFP_C"/>
    <property type="match status" value="1"/>
</dbReference>
<dbReference type="NCBIfam" id="TIGR01730">
    <property type="entry name" value="RND_mfp"/>
    <property type="match status" value="1"/>
</dbReference>
<dbReference type="Pfam" id="PF25954">
    <property type="entry name" value="Beta-barrel_RND_2"/>
    <property type="match status" value="1"/>
</dbReference>
<keyword evidence="5" id="KW-1133">Transmembrane helix</keyword>
<comment type="caution">
    <text evidence="9">The sequence shown here is derived from an EMBL/GenBank/DDBJ whole genome shotgun (WGS) entry which is preliminary data.</text>
</comment>
<evidence type="ECO:0000256" key="5">
    <source>
        <dbReference type="SAM" id="Phobius"/>
    </source>
</evidence>
<protein>
    <submittedName>
        <fullName evidence="9">Efflux RND transporter periplasmic adaptor subunit</fullName>
    </submittedName>
</protein>
<dbReference type="InterPro" id="IPR058625">
    <property type="entry name" value="MdtA-like_BSH"/>
</dbReference>
<feature type="transmembrane region" description="Helical" evidence="5">
    <location>
        <begin position="6"/>
        <end position="23"/>
    </location>
</feature>
<dbReference type="Pfam" id="PF25917">
    <property type="entry name" value="BSH_RND"/>
    <property type="match status" value="1"/>
</dbReference>
<evidence type="ECO:0000256" key="3">
    <source>
        <dbReference type="ARBA" id="ARBA00022448"/>
    </source>
</evidence>
<dbReference type="AlphaFoldDB" id="A0A5J5IFR0"/>
<evidence type="ECO:0000256" key="1">
    <source>
        <dbReference type="ARBA" id="ARBA00004196"/>
    </source>
</evidence>
<evidence type="ECO:0000259" key="6">
    <source>
        <dbReference type="Pfam" id="PF25917"/>
    </source>
</evidence>
<gene>
    <name evidence="9" type="ORF">FW778_12945</name>
</gene>
<dbReference type="PANTHER" id="PTHR30469">
    <property type="entry name" value="MULTIDRUG RESISTANCE PROTEIN MDTA"/>
    <property type="match status" value="1"/>
</dbReference>
<dbReference type="InterPro" id="IPR006143">
    <property type="entry name" value="RND_pump_MFP"/>
</dbReference>
<accession>A0A5J5IFR0</accession>
<dbReference type="InterPro" id="IPR058627">
    <property type="entry name" value="MdtA-like_C"/>
</dbReference>
<dbReference type="Proteomes" id="UP000326903">
    <property type="component" value="Unassembled WGS sequence"/>
</dbReference>
<evidence type="ECO:0000256" key="2">
    <source>
        <dbReference type="ARBA" id="ARBA00009477"/>
    </source>
</evidence>
<keyword evidence="5" id="KW-0812">Transmembrane</keyword>
<dbReference type="Gene3D" id="2.40.30.170">
    <property type="match status" value="1"/>
</dbReference>
<evidence type="ECO:0000313" key="10">
    <source>
        <dbReference type="Proteomes" id="UP000326903"/>
    </source>
</evidence>
<name>A0A5J5IFR0_9BACT</name>
<feature type="domain" description="CusB-like beta-barrel" evidence="7">
    <location>
        <begin position="210"/>
        <end position="285"/>
    </location>
</feature>
<reference evidence="9 10" key="1">
    <citation type="submission" date="2019-09" db="EMBL/GenBank/DDBJ databases">
        <title>Draft genome sequence of Ginsengibacter sp. BR5-29.</title>
        <authorList>
            <person name="Im W.-T."/>
        </authorList>
    </citation>
    <scope>NUCLEOTIDE SEQUENCE [LARGE SCALE GENOMIC DNA]</scope>
    <source>
        <strain evidence="9 10">BR5-29</strain>
    </source>
</reference>
<evidence type="ECO:0000259" key="7">
    <source>
        <dbReference type="Pfam" id="PF25954"/>
    </source>
</evidence>
<dbReference type="InterPro" id="IPR058792">
    <property type="entry name" value="Beta-barrel_RND_2"/>
</dbReference>
<evidence type="ECO:0000259" key="8">
    <source>
        <dbReference type="Pfam" id="PF25967"/>
    </source>
</evidence>
<comment type="subcellular location">
    <subcellularLocation>
        <location evidence="1">Cell envelope</location>
    </subcellularLocation>
</comment>
<dbReference type="Gene3D" id="1.10.287.470">
    <property type="entry name" value="Helix hairpin bin"/>
    <property type="match status" value="1"/>
</dbReference>
<dbReference type="PANTHER" id="PTHR30469:SF33">
    <property type="entry name" value="SLR1207 PROTEIN"/>
    <property type="match status" value="1"/>
</dbReference>
<dbReference type="SUPFAM" id="SSF111369">
    <property type="entry name" value="HlyD-like secretion proteins"/>
    <property type="match status" value="1"/>
</dbReference>